<feature type="compositionally biased region" description="Polar residues" evidence="1">
    <location>
        <begin position="1"/>
        <end position="12"/>
    </location>
</feature>
<dbReference type="AlphaFoldDB" id="A0A428NT63"/>
<keyword evidence="3" id="KW-1185">Reference proteome</keyword>
<feature type="non-terminal residue" evidence="2">
    <location>
        <position position="275"/>
    </location>
</feature>
<organism evidence="2 3">
    <name type="scientific">Fusarium duplospermum</name>
    <dbReference type="NCBI Taxonomy" id="1325734"/>
    <lineage>
        <taxon>Eukaryota</taxon>
        <taxon>Fungi</taxon>
        <taxon>Dikarya</taxon>
        <taxon>Ascomycota</taxon>
        <taxon>Pezizomycotina</taxon>
        <taxon>Sordariomycetes</taxon>
        <taxon>Hypocreomycetidae</taxon>
        <taxon>Hypocreales</taxon>
        <taxon>Nectriaceae</taxon>
        <taxon>Fusarium</taxon>
        <taxon>Fusarium solani species complex</taxon>
    </lineage>
</organism>
<dbReference type="EMBL" id="NKCI01000307">
    <property type="protein sequence ID" value="RSL43930.1"/>
    <property type="molecule type" value="Genomic_DNA"/>
</dbReference>
<proteinExistence type="predicted"/>
<comment type="caution">
    <text evidence="2">The sequence shown here is derived from an EMBL/GenBank/DDBJ whole genome shotgun (WGS) entry which is preliminary data.</text>
</comment>
<dbReference type="OrthoDB" id="4898857at2759"/>
<reference evidence="2 3" key="1">
    <citation type="submission" date="2017-06" db="EMBL/GenBank/DDBJ databases">
        <title>Comparative genomic analysis of Ambrosia Fusariam Clade fungi.</title>
        <authorList>
            <person name="Stajich J.E."/>
            <person name="Carrillo J."/>
            <person name="Kijimoto T."/>
            <person name="Eskalen A."/>
            <person name="O'Donnell K."/>
            <person name="Kasson M."/>
        </authorList>
    </citation>
    <scope>NUCLEOTIDE SEQUENCE [LARGE SCALE GENOMIC DNA]</scope>
    <source>
        <strain evidence="2 3">NRRL62584</strain>
    </source>
</reference>
<evidence type="ECO:0000313" key="2">
    <source>
        <dbReference type="EMBL" id="RSL43930.1"/>
    </source>
</evidence>
<gene>
    <name evidence="2" type="ORF">CEP54_014879</name>
</gene>
<accession>A0A428NT63</accession>
<evidence type="ECO:0000256" key="1">
    <source>
        <dbReference type="SAM" id="MobiDB-lite"/>
    </source>
</evidence>
<protein>
    <submittedName>
        <fullName evidence="2">Uncharacterized protein</fullName>
    </submittedName>
</protein>
<evidence type="ECO:0000313" key="3">
    <source>
        <dbReference type="Proteomes" id="UP000288168"/>
    </source>
</evidence>
<dbReference type="Proteomes" id="UP000288168">
    <property type="component" value="Unassembled WGS sequence"/>
</dbReference>
<feature type="region of interest" description="Disordered" evidence="1">
    <location>
        <begin position="1"/>
        <end position="27"/>
    </location>
</feature>
<dbReference type="STRING" id="1325734.A0A428NT63"/>
<sequence>MPDTNSPGSDPEAQSRQDFDASDNDQETLDEKMDMVNEVLKASLQGVFDACEDDTAVDDHGIIVSHFGDGDAPKYSKFMSQSTETMKSLETPIAANLDVLNFGLPDSDVTGVLTNLTSLYTSRYMITNHLPDLEDALAYGRRAEISTATDDPLGAPLLANLSTALGLRYVCSDSLEDLEEAISLIERAISVTPADSSGLGHYYFCHAGLLVNRYEHTLSLQDLRAVISRIRETLLKFPPDFPTASRRLTRNLFRFTRILAETGQHGEEVLHALED</sequence>
<name>A0A428NT63_9HYPO</name>